<proteinExistence type="predicted"/>
<keyword evidence="1" id="KW-1133">Transmembrane helix</keyword>
<protein>
    <submittedName>
        <fullName evidence="2">Uncharacterized protein</fullName>
    </submittedName>
</protein>
<dbReference type="EMBL" id="JACKWY010000006">
    <property type="protein sequence ID" value="MBB6715511.1"/>
    <property type="molecule type" value="Genomic_DNA"/>
</dbReference>
<sequence>MINDLLYKLSPMILALALSQFIYLKFDQKYCITDKVNLKLKVSKEWKPSFSICLIVVSILLLSMLSEFIVPIPDIIFFIVIGIFIGVSTFIVTDIKKKKNIYKGNSN</sequence>
<dbReference type="AlphaFoldDB" id="A0A7X0SHB4"/>
<evidence type="ECO:0000313" key="2">
    <source>
        <dbReference type="EMBL" id="MBB6715511.1"/>
    </source>
</evidence>
<keyword evidence="1" id="KW-0472">Membrane</keyword>
<evidence type="ECO:0000313" key="3">
    <source>
        <dbReference type="Proteomes" id="UP000585258"/>
    </source>
</evidence>
<name>A0A7X0SHB4_9CLOT</name>
<evidence type="ECO:0000256" key="1">
    <source>
        <dbReference type="SAM" id="Phobius"/>
    </source>
</evidence>
<keyword evidence="1" id="KW-0812">Transmembrane</keyword>
<reference evidence="2 3" key="1">
    <citation type="submission" date="2020-08" db="EMBL/GenBank/DDBJ databases">
        <title>Clostridia isolated from Swiss meat.</title>
        <authorList>
            <person name="Wambui J."/>
            <person name="Stevens M.J.A."/>
            <person name="Stephan R."/>
        </authorList>
    </citation>
    <scope>NUCLEOTIDE SEQUENCE [LARGE SCALE GENOMIC DNA]</scope>
    <source>
        <strain evidence="2 3">CM001</strain>
    </source>
</reference>
<feature type="transmembrane region" description="Helical" evidence="1">
    <location>
        <begin position="75"/>
        <end position="93"/>
    </location>
</feature>
<gene>
    <name evidence="2" type="ORF">H7E68_12400</name>
</gene>
<feature type="transmembrane region" description="Helical" evidence="1">
    <location>
        <begin position="6"/>
        <end position="26"/>
    </location>
</feature>
<feature type="transmembrane region" description="Helical" evidence="1">
    <location>
        <begin position="46"/>
        <end position="69"/>
    </location>
</feature>
<organism evidence="2 3">
    <name type="scientific">Clostridium gasigenes</name>
    <dbReference type="NCBI Taxonomy" id="94869"/>
    <lineage>
        <taxon>Bacteria</taxon>
        <taxon>Bacillati</taxon>
        <taxon>Bacillota</taxon>
        <taxon>Clostridia</taxon>
        <taxon>Eubacteriales</taxon>
        <taxon>Clostridiaceae</taxon>
        <taxon>Clostridium</taxon>
    </lineage>
</organism>
<accession>A0A7X0SHB4</accession>
<dbReference type="Proteomes" id="UP000585258">
    <property type="component" value="Unassembled WGS sequence"/>
</dbReference>
<comment type="caution">
    <text evidence="2">The sequence shown here is derived from an EMBL/GenBank/DDBJ whole genome shotgun (WGS) entry which is preliminary data.</text>
</comment>
<dbReference type="RefSeq" id="WP_185164734.1">
    <property type="nucleotide sequence ID" value="NZ_JACKWY010000006.1"/>
</dbReference>